<accession>A0A1E5T0F6</accession>
<dbReference type="AlphaFoldDB" id="A0A1E5T0F6"/>
<dbReference type="Proteomes" id="UP000095552">
    <property type="component" value="Unassembled WGS sequence"/>
</dbReference>
<keyword evidence="1" id="KW-1133">Transmembrane helix</keyword>
<dbReference type="Pfam" id="PF14248">
    <property type="entry name" value="DUF4345"/>
    <property type="match status" value="1"/>
</dbReference>
<keyword evidence="1" id="KW-0812">Transmembrane</keyword>
<name>A0A1E5T0F6_9BACT</name>
<feature type="transmembrane region" description="Helical" evidence="1">
    <location>
        <begin position="81"/>
        <end position="100"/>
    </location>
</feature>
<dbReference type="RefSeq" id="WP_069836340.1">
    <property type="nucleotide sequence ID" value="NZ_MDGQ01000005.1"/>
</dbReference>
<evidence type="ECO:0008006" key="4">
    <source>
        <dbReference type="Google" id="ProtNLM"/>
    </source>
</evidence>
<dbReference type="InterPro" id="IPR025597">
    <property type="entry name" value="DUF4345"/>
</dbReference>
<keyword evidence="1" id="KW-0472">Membrane</keyword>
<evidence type="ECO:0000256" key="1">
    <source>
        <dbReference type="SAM" id="Phobius"/>
    </source>
</evidence>
<dbReference type="EMBL" id="MDGQ01000005">
    <property type="protein sequence ID" value="OEK04835.1"/>
    <property type="molecule type" value="Genomic_DNA"/>
</dbReference>
<gene>
    <name evidence="2" type="ORF">BFP71_15455</name>
</gene>
<evidence type="ECO:0000313" key="3">
    <source>
        <dbReference type="Proteomes" id="UP000095552"/>
    </source>
</evidence>
<feature type="transmembrane region" description="Helical" evidence="1">
    <location>
        <begin position="106"/>
        <end position="126"/>
    </location>
</feature>
<feature type="transmembrane region" description="Helical" evidence="1">
    <location>
        <begin position="50"/>
        <end position="69"/>
    </location>
</feature>
<protein>
    <recommendedName>
        <fullName evidence="4">DUF4345 domain-containing protein</fullName>
    </recommendedName>
</protein>
<feature type="transmembrane region" description="Helical" evidence="1">
    <location>
        <begin position="12"/>
        <end position="30"/>
    </location>
</feature>
<dbReference type="STRING" id="1563681.BFP71_15455"/>
<organism evidence="2 3">
    <name type="scientific">Roseivirga misakiensis</name>
    <dbReference type="NCBI Taxonomy" id="1563681"/>
    <lineage>
        <taxon>Bacteria</taxon>
        <taxon>Pseudomonadati</taxon>
        <taxon>Bacteroidota</taxon>
        <taxon>Cytophagia</taxon>
        <taxon>Cytophagales</taxon>
        <taxon>Roseivirgaceae</taxon>
        <taxon>Roseivirga</taxon>
    </lineage>
</organism>
<keyword evidence="3" id="KW-1185">Reference proteome</keyword>
<sequence length="138" mass="15785">MRKTATIKKNIHLIISLTIVVPFAFVYGLNPESILPNYFDFEVNNVDLKHFFRAIMGLYLAIATSWVFGIIKPSFWKSATIINLIFMFGLAFGRIVSLAFDGIPSQILIRAIALELILGFFALYQLRKYGKDQTLQYQ</sequence>
<dbReference type="OrthoDB" id="1188911at2"/>
<proteinExistence type="predicted"/>
<evidence type="ECO:0000313" key="2">
    <source>
        <dbReference type="EMBL" id="OEK04835.1"/>
    </source>
</evidence>
<reference evidence="2 3" key="1">
    <citation type="submission" date="2016-08" db="EMBL/GenBank/DDBJ databases">
        <title>Draft genome of Fabibacter sp. strain SK-8.</title>
        <authorList>
            <person name="Wong S.-K."/>
            <person name="Hamasaki K."/>
            <person name="Yoshizawa S."/>
        </authorList>
    </citation>
    <scope>NUCLEOTIDE SEQUENCE [LARGE SCALE GENOMIC DNA]</scope>
    <source>
        <strain evidence="2 3">SK-8</strain>
    </source>
</reference>
<comment type="caution">
    <text evidence="2">The sequence shown here is derived from an EMBL/GenBank/DDBJ whole genome shotgun (WGS) entry which is preliminary data.</text>
</comment>